<comment type="caution">
    <text evidence="2">The sequence shown here is derived from an EMBL/GenBank/DDBJ whole genome shotgun (WGS) entry which is preliminary data.</text>
</comment>
<accession>A0A8S1FDU3</accession>
<name>A0A8S1FDU3_9PELO</name>
<gene>
    <name evidence="2" type="ORF">CBOVIS_LOCUS11590</name>
</gene>
<protein>
    <submittedName>
        <fullName evidence="2">Uncharacterized protein</fullName>
    </submittedName>
</protein>
<evidence type="ECO:0000313" key="3">
    <source>
        <dbReference type="Proteomes" id="UP000494206"/>
    </source>
</evidence>
<organism evidence="2 3">
    <name type="scientific">Caenorhabditis bovis</name>
    <dbReference type="NCBI Taxonomy" id="2654633"/>
    <lineage>
        <taxon>Eukaryota</taxon>
        <taxon>Metazoa</taxon>
        <taxon>Ecdysozoa</taxon>
        <taxon>Nematoda</taxon>
        <taxon>Chromadorea</taxon>
        <taxon>Rhabditida</taxon>
        <taxon>Rhabditina</taxon>
        <taxon>Rhabditomorpha</taxon>
        <taxon>Rhabditoidea</taxon>
        <taxon>Rhabditidae</taxon>
        <taxon>Peloderinae</taxon>
        <taxon>Caenorhabditis</taxon>
    </lineage>
</organism>
<dbReference type="Proteomes" id="UP000494206">
    <property type="component" value="Unassembled WGS sequence"/>
</dbReference>
<keyword evidence="3" id="KW-1185">Reference proteome</keyword>
<evidence type="ECO:0000256" key="1">
    <source>
        <dbReference type="SAM" id="MobiDB-lite"/>
    </source>
</evidence>
<dbReference type="EMBL" id="CADEPM010000009">
    <property type="protein sequence ID" value="CAB3410017.1"/>
    <property type="molecule type" value="Genomic_DNA"/>
</dbReference>
<sequence length="117" mass="13641">MRTNATTSHSHHVCSYTKRNETSTAVQLFEQQQQPTLAHPRFRQLFPDTSLLRQSKLASKRARRQRHPRSVSVKTSRQVKSFEIAYRLLTSNRTRNRENSEFGKHDVGFKNGFKGIN</sequence>
<feature type="region of interest" description="Disordered" evidence="1">
    <location>
        <begin position="55"/>
        <end position="76"/>
    </location>
</feature>
<reference evidence="2 3" key="1">
    <citation type="submission" date="2020-04" db="EMBL/GenBank/DDBJ databases">
        <authorList>
            <person name="Laetsch R D."/>
            <person name="Stevens L."/>
            <person name="Kumar S."/>
            <person name="Blaxter L. M."/>
        </authorList>
    </citation>
    <scope>NUCLEOTIDE SEQUENCE [LARGE SCALE GENOMIC DNA]</scope>
</reference>
<feature type="compositionally biased region" description="Basic residues" evidence="1">
    <location>
        <begin position="58"/>
        <end position="69"/>
    </location>
</feature>
<dbReference type="AlphaFoldDB" id="A0A8S1FDU3"/>
<proteinExistence type="predicted"/>
<evidence type="ECO:0000313" key="2">
    <source>
        <dbReference type="EMBL" id="CAB3410017.1"/>
    </source>
</evidence>